<proteinExistence type="predicted"/>
<evidence type="ECO:0000313" key="2">
    <source>
        <dbReference type="EMBL" id="CAI8598683.1"/>
    </source>
</evidence>
<evidence type="ECO:0000313" key="3">
    <source>
        <dbReference type="Proteomes" id="UP001157006"/>
    </source>
</evidence>
<organism evidence="2 3">
    <name type="scientific">Vicia faba</name>
    <name type="common">Broad bean</name>
    <name type="synonym">Faba vulgaris</name>
    <dbReference type="NCBI Taxonomy" id="3906"/>
    <lineage>
        <taxon>Eukaryota</taxon>
        <taxon>Viridiplantae</taxon>
        <taxon>Streptophyta</taxon>
        <taxon>Embryophyta</taxon>
        <taxon>Tracheophyta</taxon>
        <taxon>Spermatophyta</taxon>
        <taxon>Magnoliopsida</taxon>
        <taxon>eudicotyledons</taxon>
        <taxon>Gunneridae</taxon>
        <taxon>Pentapetalae</taxon>
        <taxon>rosids</taxon>
        <taxon>fabids</taxon>
        <taxon>Fabales</taxon>
        <taxon>Fabaceae</taxon>
        <taxon>Papilionoideae</taxon>
        <taxon>50 kb inversion clade</taxon>
        <taxon>NPAAA clade</taxon>
        <taxon>Hologalegina</taxon>
        <taxon>IRL clade</taxon>
        <taxon>Fabeae</taxon>
        <taxon>Vicia</taxon>
    </lineage>
</organism>
<evidence type="ECO:0000256" key="1">
    <source>
        <dbReference type="SAM" id="Coils"/>
    </source>
</evidence>
<dbReference type="AlphaFoldDB" id="A0AAV0ZNJ6"/>
<dbReference type="Proteomes" id="UP001157006">
    <property type="component" value="Chromosome 2"/>
</dbReference>
<dbReference type="EMBL" id="OX451737">
    <property type="protein sequence ID" value="CAI8598683.1"/>
    <property type="molecule type" value="Genomic_DNA"/>
</dbReference>
<protein>
    <submittedName>
        <fullName evidence="2">Uncharacterized protein</fullName>
    </submittedName>
</protein>
<keyword evidence="1" id="KW-0175">Coiled coil</keyword>
<sequence length="551" mass="64652">MEDSSNCETVGTVLNQMTTVPKCDLQPLNMDSFSCSDCDVSSEVSMKEGCGSTMSSWASDPESDIYPDLEAENQFVGVENNEDGFLWEMDNRSYEELLKKFIEKEEELRVCNLKLQLSEQEIVGLRVQVENSESQIKDKHEKLELKEFELCEQKEISDKEIFELKTRIRESECQLDDVRGELNLKKGQLDSVRKELNVKSARLFMMQGKLDLDLKNVRLDHVRELNLKNSHLDKMRNELLLKKEQLDNVGKELKLKEAELNEQEELSKEEIFKLKTQIKESENQLKNVREELELKADQLDNVHKELSLKAEKLNEEKEISKEEIFKLKSQITERELQNEDNDINHKEELKKMNSTLLESQVMFSWEREKMDADIARLSKLRKQLTSKLEEFETRNKELEKKVMRQEVEKSNQNKLHSAQVKLLQDEISCLKRELGQRMNDVEAANKESRMIEIKEANIQADKLMAEICTRGDQISHMKKHIDELNTSLKELVVHYRTKVNDEYKLIMRVEELEKEVSKQNVVILERAAEKKEAIWNALESNWSRCSDLFKR</sequence>
<keyword evidence="3" id="KW-1185">Reference proteome</keyword>
<gene>
    <name evidence="2" type="ORF">VFH_II139640</name>
</gene>
<reference evidence="2 3" key="1">
    <citation type="submission" date="2023-01" db="EMBL/GenBank/DDBJ databases">
        <authorList>
            <person name="Kreplak J."/>
        </authorList>
    </citation>
    <scope>NUCLEOTIDE SEQUENCE [LARGE SCALE GENOMIC DNA]</scope>
</reference>
<feature type="coiled-coil region" evidence="1">
    <location>
        <begin position="232"/>
        <end position="330"/>
    </location>
</feature>
<feature type="coiled-coil region" evidence="1">
    <location>
        <begin position="367"/>
        <end position="433"/>
    </location>
</feature>
<accession>A0AAV0ZNJ6</accession>
<name>A0AAV0ZNJ6_VICFA</name>